<evidence type="ECO:0000313" key="2">
    <source>
        <dbReference type="EMBL" id="JAH97148.1"/>
    </source>
</evidence>
<feature type="region of interest" description="Disordered" evidence="1">
    <location>
        <begin position="1"/>
        <end position="22"/>
    </location>
</feature>
<accession>A0A0E9X625</accession>
<sequence length="139" mass="15733">MRMPCSLYDRRDVEPSTPNSYFTSKNTDPRCVSDSKTPTVTTAAFSRVCYSATWGGKENAMNYDYNYDNEPRLWGVRGEVFVDSPAEMWSKHTAGPPPGYQCPTMSERFNTSPALLPVSNHGIDFFKCINKLNNDKKNI</sequence>
<dbReference type="AlphaFoldDB" id="A0A0E9X625"/>
<organism evidence="2">
    <name type="scientific">Anguilla anguilla</name>
    <name type="common">European freshwater eel</name>
    <name type="synonym">Muraena anguilla</name>
    <dbReference type="NCBI Taxonomy" id="7936"/>
    <lineage>
        <taxon>Eukaryota</taxon>
        <taxon>Metazoa</taxon>
        <taxon>Chordata</taxon>
        <taxon>Craniata</taxon>
        <taxon>Vertebrata</taxon>
        <taxon>Euteleostomi</taxon>
        <taxon>Actinopterygii</taxon>
        <taxon>Neopterygii</taxon>
        <taxon>Teleostei</taxon>
        <taxon>Anguilliformes</taxon>
        <taxon>Anguillidae</taxon>
        <taxon>Anguilla</taxon>
    </lineage>
</organism>
<proteinExistence type="predicted"/>
<evidence type="ECO:0000256" key="1">
    <source>
        <dbReference type="SAM" id="MobiDB-lite"/>
    </source>
</evidence>
<name>A0A0E9X625_ANGAN</name>
<protein>
    <submittedName>
        <fullName evidence="2">Uncharacterized protein</fullName>
    </submittedName>
</protein>
<reference evidence="2" key="1">
    <citation type="submission" date="2014-11" db="EMBL/GenBank/DDBJ databases">
        <authorList>
            <person name="Amaro Gonzalez C."/>
        </authorList>
    </citation>
    <scope>NUCLEOTIDE SEQUENCE</scope>
</reference>
<dbReference type="EMBL" id="GBXM01011429">
    <property type="protein sequence ID" value="JAH97148.1"/>
    <property type="molecule type" value="Transcribed_RNA"/>
</dbReference>
<reference evidence="2" key="2">
    <citation type="journal article" date="2015" name="Fish Shellfish Immunol.">
        <title>Early steps in the European eel (Anguilla anguilla)-Vibrio vulnificus interaction in the gills: Role of the RtxA13 toxin.</title>
        <authorList>
            <person name="Callol A."/>
            <person name="Pajuelo D."/>
            <person name="Ebbesson L."/>
            <person name="Teles M."/>
            <person name="MacKenzie S."/>
            <person name="Amaro C."/>
        </authorList>
    </citation>
    <scope>NUCLEOTIDE SEQUENCE</scope>
</reference>